<dbReference type="Proteomes" id="UP000217507">
    <property type="component" value="Chromosome"/>
</dbReference>
<name>A0A1Z4KQR2_ANAVA</name>
<proteinExistence type="predicted"/>
<sequence>MMKTQSEIIKQGYDALINSLGVADTIRFIQYFSPGKGDYTKECHQWLDEKTLSDVLEDMEKLSEDDSNQYDEIIE</sequence>
<protein>
    <submittedName>
        <fullName evidence="1">Uncharacterized protein</fullName>
    </submittedName>
</protein>
<organism evidence="1 2">
    <name type="scientific">Trichormus variabilis NIES-23</name>
    <dbReference type="NCBI Taxonomy" id="1973479"/>
    <lineage>
        <taxon>Bacteria</taxon>
        <taxon>Bacillati</taxon>
        <taxon>Cyanobacteriota</taxon>
        <taxon>Cyanophyceae</taxon>
        <taxon>Nostocales</taxon>
        <taxon>Nostocaceae</taxon>
        <taxon>Trichormus</taxon>
    </lineage>
</organism>
<dbReference type="AlphaFoldDB" id="A0A1Z4KQR2"/>
<accession>A0A1Z4KQR2</accession>
<dbReference type="EMBL" id="AP018216">
    <property type="protein sequence ID" value="BAY71307.1"/>
    <property type="molecule type" value="Genomic_DNA"/>
</dbReference>
<evidence type="ECO:0000313" key="2">
    <source>
        <dbReference type="Proteomes" id="UP000217507"/>
    </source>
</evidence>
<reference evidence="1 2" key="1">
    <citation type="submission" date="2017-06" db="EMBL/GenBank/DDBJ databases">
        <title>Genome sequencing of cyanobaciteial culture collection at National Institute for Environmental Studies (NIES).</title>
        <authorList>
            <person name="Hirose Y."/>
            <person name="Shimura Y."/>
            <person name="Fujisawa T."/>
            <person name="Nakamura Y."/>
            <person name="Kawachi M."/>
        </authorList>
    </citation>
    <scope>NUCLEOTIDE SEQUENCE [LARGE SCALE GENOMIC DNA]</scope>
    <source>
        <strain evidence="1 2">NIES-23</strain>
    </source>
</reference>
<evidence type="ECO:0000313" key="1">
    <source>
        <dbReference type="EMBL" id="BAY71307.1"/>
    </source>
</evidence>
<gene>
    <name evidence="1" type="ORF">NIES23_41240</name>
</gene>